<dbReference type="Gene3D" id="1.20.1280.50">
    <property type="match status" value="1"/>
</dbReference>
<sequence length="362" mass="40424">MLESEPEMAIDLPEDILIEIFSRMPAKSVGKCRCLSRSWRTLLSTPDFIKSHLAQEKICPHDNLILNESHLLYSISAVAIVTTVEDEATMSRRIGLPANWQSVVSSCDGLVLLENLLNENFLVNPVTLSMARIPTCPLELENDGYSTLGFGYDSLADDYKIGYLPCDYKNDVSKRGSTGTFMGVYSVKLGAWKTVECPPYLYSAYSHGAFVNGAIHWLAAKSKVGKLGNWCVSALNLACETFFEIPIPIPSCKEKYLRIVCLRGCLCVFNLLADGMTDIWIMENYDVAGDWIKSYHVYLGGWLMPLCFIGREEVVALDNERILIVLNLRDQTSRDVFVDVGNHFHCGCAFLESLVEPTFIGV</sequence>
<dbReference type="PROSITE" id="PS50181">
    <property type="entry name" value="FBOX"/>
    <property type="match status" value="1"/>
</dbReference>
<dbReference type="AlphaFoldDB" id="A0ABD3BJ36"/>
<dbReference type="SMART" id="SM00256">
    <property type="entry name" value="FBOX"/>
    <property type="match status" value="1"/>
</dbReference>
<gene>
    <name evidence="2" type="ORF">CASFOL_039495</name>
</gene>
<dbReference type="EMBL" id="JAVIJP010000087">
    <property type="protein sequence ID" value="KAL3617101.1"/>
    <property type="molecule type" value="Genomic_DNA"/>
</dbReference>
<dbReference type="InterPro" id="IPR017451">
    <property type="entry name" value="F-box-assoc_interact_dom"/>
</dbReference>
<keyword evidence="3" id="KW-1185">Reference proteome</keyword>
<dbReference type="Pfam" id="PF07734">
    <property type="entry name" value="FBA_1"/>
    <property type="match status" value="1"/>
</dbReference>
<evidence type="ECO:0000313" key="3">
    <source>
        <dbReference type="Proteomes" id="UP001632038"/>
    </source>
</evidence>
<protein>
    <recommendedName>
        <fullName evidence="1">F-box domain-containing protein</fullName>
    </recommendedName>
</protein>
<comment type="caution">
    <text evidence="2">The sequence shown here is derived from an EMBL/GenBank/DDBJ whole genome shotgun (WGS) entry which is preliminary data.</text>
</comment>
<proteinExistence type="predicted"/>
<dbReference type="PANTHER" id="PTHR31672">
    <property type="entry name" value="BNACNNG10540D PROTEIN"/>
    <property type="match status" value="1"/>
</dbReference>
<accession>A0ABD3BJ36</accession>
<name>A0ABD3BJ36_9LAMI</name>
<evidence type="ECO:0000259" key="1">
    <source>
        <dbReference type="PROSITE" id="PS50181"/>
    </source>
</evidence>
<dbReference type="InterPro" id="IPR036047">
    <property type="entry name" value="F-box-like_dom_sf"/>
</dbReference>
<dbReference type="InterPro" id="IPR050796">
    <property type="entry name" value="SCF_F-box_component"/>
</dbReference>
<dbReference type="InterPro" id="IPR001810">
    <property type="entry name" value="F-box_dom"/>
</dbReference>
<reference evidence="3" key="1">
    <citation type="journal article" date="2024" name="IScience">
        <title>Strigolactones Initiate the Formation of Haustorium-like Structures in Castilleja.</title>
        <authorList>
            <person name="Buerger M."/>
            <person name="Peterson D."/>
            <person name="Chory J."/>
        </authorList>
    </citation>
    <scope>NUCLEOTIDE SEQUENCE [LARGE SCALE GENOMIC DNA]</scope>
</reference>
<dbReference type="Proteomes" id="UP001632038">
    <property type="component" value="Unassembled WGS sequence"/>
</dbReference>
<dbReference type="InterPro" id="IPR006527">
    <property type="entry name" value="F-box-assoc_dom_typ1"/>
</dbReference>
<feature type="domain" description="F-box" evidence="1">
    <location>
        <begin position="6"/>
        <end position="52"/>
    </location>
</feature>
<dbReference type="CDD" id="cd22157">
    <property type="entry name" value="F-box_AtFBW1-like"/>
    <property type="match status" value="1"/>
</dbReference>
<dbReference type="SUPFAM" id="SSF81383">
    <property type="entry name" value="F-box domain"/>
    <property type="match status" value="1"/>
</dbReference>
<dbReference type="PANTHER" id="PTHR31672:SF13">
    <property type="entry name" value="F-BOX PROTEIN CPR30-LIKE"/>
    <property type="match status" value="1"/>
</dbReference>
<dbReference type="NCBIfam" id="TIGR01640">
    <property type="entry name" value="F_box_assoc_1"/>
    <property type="match status" value="1"/>
</dbReference>
<evidence type="ECO:0000313" key="2">
    <source>
        <dbReference type="EMBL" id="KAL3617101.1"/>
    </source>
</evidence>
<dbReference type="Pfam" id="PF00646">
    <property type="entry name" value="F-box"/>
    <property type="match status" value="1"/>
</dbReference>
<organism evidence="2 3">
    <name type="scientific">Castilleja foliolosa</name>
    <dbReference type="NCBI Taxonomy" id="1961234"/>
    <lineage>
        <taxon>Eukaryota</taxon>
        <taxon>Viridiplantae</taxon>
        <taxon>Streptophyta</taxon>
        <taxon>Embryophyta</taxon>
        <taxon>Tracheophyta</taxon>
        <taxon>Spermatophyta</taxon>
        <taxon>Magnoliopsida</taxon>
        <taxon>eudicotyledons</taxon>
        <taxon>Gunneridae</taxon>
        <taxon>Pentapetalae</taxon>
        <taxon>asterids</taxon>
        <taxon>lamiids</taxon>
        <taxon>Lamiales</taxon>
        <taxon>Orobanchaceae</taxon>
        <taxon>Pedicularideae</taxon>
        <taxon>Castillejinae</taxon>
        <taxon>Castilleja</taxon>
    </lineage>
</organism>